<feature type="domain" description="Aminoacyl-transfer RNA synthetases class-II family profile" evidence="15">
    <location>
        <begin position="190"/>
        <end position="505"/>
    </location>
</feature>
<dbReference type="PANTHER" id="PTHR42918:SF15">
    <property type="entry name" value="LYSINE--TRNA LIGASE, CHLOROPLASTIC_MITOCHONDRIAL"/>
    <property type="match status" value="1"/>
</dbReference>
<dbReference type="SUPFAM" id="SSF55681">
    <property type="entry name" value="Class II aaRS and biotin synthetases"/>
    <property type="match status" value="1"/>
</dbReference>
<name>A0ABT0CDE9_THEVL</name>
<evidence type="ECO:0000256" key="2">
    <source>
        <dbReference type="ARBA" id="ARBA00008226"/>
    </source>
</evidence>
<sequence length="515" mass="58003">MSTLPSSSEAAQRFARLEKAQHLQEQGIPPYAYRFEVTHLAGDLQEKFADLEPGATREEVQVSVAGRIRARRVMGKLAFFTLQDRSGSIQLYLDKKRLTEKMGELAFRNLDKLIDSGDWIGAKGCLKRTEKGELSVLVDEYQVLTKALLPLPDKWHGLRDVEKRYRQRYVDLIVNPEVKQTLIDRAKTIQSIRQTLESQGFLEIETPVLQLIPGGAEARPFITHHNALDLDLYLRIATELHLKRLVVGGIERVYEIGRIFRNEGISTRHNPEFTSLEVYQAFADYHTMMELTETLICHAAQTVRGSLQLSYQGESVDLTPPWRRVTMQELVEEATGIRIEVENVEKGSTAKLLSALKEQGIPDLSEQDSPGKLLVKAFEHCCESQLRQPTFVLDYPVEVSPLTKPHRSKPGLVERFELFIVGRETANAYSELTDPVDQRQRLEAQAALKAAGDEEAHFLDEDFLTALEYGLPPTGGMGMGIDRLVMLLCDAPSIRDVIAFPLLRPEATEGADEAQ</sequence>
<dbReference type="PIRSF" id="PIRSF039101">
    <property type="entry name" value="LysRS2"/>
    <property type="match status" value="1"/>
</dbReference>
<evidence type="ECO:0000256" key="1">
    <source>
        <dbReference type="ARBA" id="ARBA00004496"/>
    </source>
</evidence>
<reference evidence="16" key="1">
    <citation type="submission" date="2021-02" db="EMBL/GenBank/DDBJ databases">
        <title>The CRISPR/cas machinery reduction and long-range gene transfer in the hot spring cyanobacterium Synechococcus.</title>
        <authorList>
            <person name="Dvorak P."/>
            <person name="Jahodarova E."/>
            <person name="Hasler P."/>
            <person name="Poulickova A."/>
        </authorList>
    </citation>
    <scope>NUCLEOTIDE SEQUENCE</scope>
    <source>
        <strain evidence="16">Rupite</strain>
    </source>
</reference>
<keyword evidence="8 13" id="KW-0067">ATP-binding</keyword>
<protein>
    <recommendedName>
        <fullName evidence="13">Lysine--tRNA ligase</fullName>
        <ecNumber evidence="13">6.1.1.6</ecNumber>
    </recommendedName>
    <alternativeName>
        <fullName evidence="13">Lysyl-tRNA synthetase</fullName>
        <shortName evidence="13">LysRS</shortName>
    </alternativeName>
</protein>
<dbReference type="NCBIfam" id="TIGR00499">
    <property type="entry name" value="lysS_bact"/>
    <property type="match status" value="1"/>
</dbReference>
<keyword evidence="11 13" id="KW-0030">Aminoacyl-tRNA synthetase</keyword>
<dbReference type="Pfam" id="PF01336">
    <property type="entry name" value="tRNA_anti-codon"/>
    <property type="match status" value="1"/>
</dbReference>
<dbReference type="InterPro" id="IPR044136">
    <property type="entry name" value="Lys-tRNA-ligase_II_N"/>
</dbReference>
<organism evidence="16 17">
    <name type="scientific">Thermostichus vulcanus str. 'Rupite'</name>
    <dbReference type="NCBI Taxonomy" id="2813851"/>
    <lineage>
        <taxon>Bacteria</taxon>
        <taxon>Bacillati</taxon>
        <taxon>Cyanobacteriota</taxon>
        <taxon>Cyanophyceae</taxon>
        <taxon>Thermostichales</taxon>
        <taxon>Thermostichaceae</taxon>
        <taxon>Thermostichus</taxon>
    </lineage>
</organism>
<dbReference type="EC" id="6.1.1.6" evidence="13"/>
<dbReference type="InterPro" id="IPR045864">
    <property type="entry name" value="aa-tRNA-synth_II/BPL/LPL"/>
</dbReference>
<dbReference type="InterPro" id="IPR012340">
    <property type="entry name" value="NA-bd_OB-fold"/>
</dbReference>
<dbReference type="EMBL" id="JAFIRA010000037">
    <property type="protein sequence ID" value="MCJ2543793.1"/>
    <property type="molecule type" value="Genomic_DNA"/>
</dbReference>
<dbReference type="Pfam" id="PF00152">
    <property type="entry name" value="tRNA-synt_2"/>
    <property type="match status" value="1"/>
</dbReference>
<evidence type="ECO:0000256" key="4">
    <source>
        <dbReference type="ARBA" id="ARBA00022490"/>
    </source>
</evidence>
<dbReference type="InterPro" id="IPR004364">
    <property type="entry name" value="Aa-tRNA-synt_II"/>
</dbReference>
<dbReference type="InterPro" id="IPR006195">
    <property type="entry name" value="aa-tRNA-synth_II"/>
</dbReference>
<dbReference type="SUPFAM" id="SSF50249">
    <property type="entry name" value="Nucleic acid-binding proteins"/>
    <property type="match status" value="1"/>
</dbReference>
<keyword evidence="10 13" id="KW-0648">Protein biosynthesis</keyword>
<evidence type="ECO:0000256" key="14">
    <source>
        <dbReference type="RuleBase" id="RU000336"/>
    </source>
</evidence>
<dbReference type="GO" id="GO:0004824">
    <property type="term" value="F:lysine-tRNA ligase activity"/>
    <property type="evidence" value="ECO:0007669"/>
    <property type="project" value="UniProtKB-EC"/>
</dbReference>
<dbReference type="InterPro" id="IPR034762">
    <property type="entry name" value="Lys-tRNA-ligase_II_bac/euk"/>
</dbReference>
<dbReference type="NCBIfam" id="NF001756">
    <property type="entry name" value="PRK00484.1"/>
    <property type="match status" value="1"/>
</dbReference>
<evidence type="ECO:0000256" key="8">
    <source>
        <dbReference type="ARBA" id="ARBA00022840"/>
    </source>
</evidence>
<feature type="binding site" evidence="13">
    <location>
        <position position="424"/>
    </location>
    <ligand>
        <name>Mg(2+)</name>
        <dbReference type="ChEBI" id="CHEBI:18420"/>
        <label>2</label>
    </ligand>
</feature>
<dbReference type="Gene3D" id="3.30.930.10">
    <property type="entry name" value="Bira Bifunctional Protein, Domain 2"/>
    <property type="match status" value="1"/>
</dbReference>
<comment type="cofactor">
    <cofactor evidence="13 14">
        <name>Mg(2+)</name>
        <dbReference type="ChEBI" id="CHEBI:18420"/>
    </cofactor>
    <text evidence="13 14">Binds 3 Mg(2+) ions per subunit.</text>
</comment>
<evidence type="ECO:0000256" key="7">
    <source>
        <dbReference type="ARBA" id="ARBA00022741"/>
    </source>
</evidence>
<comment type="catalytic activity">
    <reaction evidence="12 13 14">
        <text>tRNA(Lys) + L-lysine + ATP = L-lysyl-tRNA(Lys) + AMP + diphosphate</text>
        <dbReference type="Rhea" id="RHEA:20792"/>
        <dbReference type="Rhea" id="RHEA-COMP:9696"/>
        <dbReference type="Rhea" id="RHEA-COMP:9697"/>
        <dbReference type="ChEBI" id="CHEBI:30616"/>
        <dbReference type="ChEBI" id="CHEBI:32551"/>
        <dbReference type="ChEBI" id="CHEBI:33019"/>
        <dbReference type="ChEBI" id="CHEBI:78442"/>
        <dbReference type="ChEBI" id="CHEBI:78529"/>
        <dbReference type="ChEBI" id="CHEBI:456215"/>
        <dbReference type="EC" id="6.1.1.6"/>
    </reaction>
</comment>
<dbReference type="RefSeq" id="WP_244351655.1">
    <property type="nucleotide sequence ID" value="NZ_JAFIRA010000037.1"/>
</dbReference>
<evidence type="ECO:0000256" key="6">
    <source>
        <dbReference type="ARBA" id="ARBA00022723"/>
    </source>
</evidence>
<gene>
    <name evidence="13 16" type="primary">lysS</name>
    <name evidence="16" type="ORF">JX360_12915</name>
</gene>
<comment type="caution">
    <text evidence="16">The sequence shown here is derived from an EMBL/GenBank/DDBJ whole genome shotgun (WGS) entry which is preliminary data.</text>
</comment>
<keyword evidence="17" id="KW-1185">Reference proteome</keyword>
<dbReference type="CDD" id="cd00775">
    <property type="entry name" value="LysRS_core"/>
    <property type="match status" value="1"/>
</dbReference>
<evidence type="ECO:0000256" key="13">
    <source>
        <dbReference type="HAMAP-Rule" id="MF_00252"/>
    </source>
</evidence>
<comment type="similarity">
    <text evidence="2 13">Belongs to the class-II aminoacyl-tRNA synthetase family.</text>
</comment>
<evidence type="ECO:0000256" key="5">
    <source>
        <dbReference type="ARBA" id="ARBA00022598"/>
    </source>
</evidence>
<dbReference type="Proteomes" id="UP000830835">
    <property type="component" value="Unassembled WGS sequence"/>
</dbReference>
<comment type="subunit">
    <text evidence="3 13">Homodimer.</text>
</comment>
<evidence type="ECO:0000313" key="17">
    <source>
        <dbReference type="Proteomes" id="UP000830835"/>
    </source>
</evidence>
<dbReference type="InterPro" id="IPR004365">
    <property type="entry name" value="NA-bd_OB_tRNA"/>
</dbReference>
<accession>A0ABT0CDE9</accession>
<keyword evidence="4 13" id="KW-0963">Cytoplasm</keyword>
<evidence type="ECO:0000256" key="11">
    <source>
        <dbReference type="ARBA" id="ARBA00023146"/>
    </source>
</evidence>
<dbReference type="PANTHER" id="PTHR42918">
    <property type="entry name" value="LYSYL-TRNA SYNTHETASE"/>
    <property type="match status" value="1"/>
</dbReference>
<evidence type="ECO:0000256" key="10">
    <source>
        <dbReference type="ARBA" id="ARBA00022917"/>
    </source>
</evidence>
<comment type="subcellular location">
    <subcellularLocation>
        <location evidence="1 13">Cytoplasm</location>
    </subcellularLocation>
</comment>
<evidence type="ECO:0000259" key="15">
    <source>
        <dbReference type="PROSITE" id="PS50862"/>
    </source>
</evidence>
<evidence type="ECO:0000313" key="16">
    <source>
        <dbReference type="EMBL" id="MCJ2543793.1"/>
    </source>
</evidence>
<dbReference type="InterPro" id="IPR002313">
    <property type="entry name" value="Lys-tRNA-ligase_II"/>
</dbReference>
<dbReference type="Gene3D" id="2.40.50.140">
    <property type="entry name" value="Nucleic acid-binding proteins"/>
    <property type="match status" value="1"/>
</dbReference>
<keyword evidence="5 13" id="KW-0436">Ligase</keyword>
<keyword evidence="9 13" id="KW-0460">Magnesium</keyword>
<keyword evidence="6 13" id="KW-0479">Metal-binding</keyword>
<dbReference type="HAMAP" id="MF_00252">
    <property type="entry name" value="Lys_tRNA_synth_class2"/>
    <property type="match status" value="1"/>
</dbReference>
<proteinExistence type="inferred from homology"/>
<feature type="binding site" evidence="13">
    <location>
        <position position="417"/>
    </location>
    <ligand>
        <name>Mg(2+)</name>
        <dbReference type="ChEBI" id="CHEBI:18420"/>
        <label>1</label>
    </ligand>
</feature>
<dbReference type="PRINTS" id="PR00982">
    <property type="entry name" value="TRNASYNTHLYS"/>
</dbReference>
<dbReference type="InterPro" id="IPR018149">
    <property type="entry name" value="Lys-tRNA-synth_II_C"/>
</dbReference>
<dbReference type="CDD" id="cd04322">
    <property type="entry name" value="LysRS_N"/>
    <property type="match status" value="1"/>
</dbReference>
<evidence type="ECO:0000256" key="3">
    <source>
        <dbReference type="ARBA" id="ARBA00011738"/>
    </source>
</evidence>
<keyword evidence="7 13" id="KW-0547">Nucleotide-binding</keyword>
<evidence type="ECO:0000256" key="12">
    <source>
        <dbReference type="ARBA" id="ARBA00048573"/>
    </source>
</evidence>
<dbReference type="PROSITE" id="PS50862">
    <property type="entry name" value="AA_TRNA_LIGASE_II"/>
    <property type="match status" value="1"/>
</dbReference>
<feature type="binding site" evidence="13">
    <location>
        <position position="424"/>
    </location>
    <ligand>
        <name>Mg(2+)</name>
        <dbReference type="ChEBI" id="CHEBI:18420"/>
        <label>1</label>
    </ligand>
</feature>
<evidence type="ECO:0000256" key="9">
    <source>
        <dbReference type="ARBA" id="ARBA00022842"/>
    </source>
</evidence>